<proteinExistence type="inferred from homology"/>
<feature type="transmembrane region" description="Helical" evidence="6">
    <location>
        <begin position="183"/>
        <end position="202"/>
    </location>
</feature>
<keyword evidence="5 6" id="KW-0472">Membrane</keyword>
<keyword evidence="6" id="KW-1003">Cell membrane</keyword>
<evidence type="ECO:0000313" key="7">
    <source>
        <dbReference type="EMBL" id="GGB40102.1"/>
    </source>
</evidence>
<dbReference type="RefSeq" id="WP_088049758.1">
    <property type="nucleotide sequence ID" value="NZ_BMJD01000010.1"/>
</dbReference>
<reference evidence="7" key="2">
    <citation type="submission" date="2020-09" db="EMBL/GenBank/DDBJ databases">
        <authorList>
            <person name="Sun Q."/>
            <person name="Zhou Y."/>
        </authorList>
    </citation>
    <scope>NUCLEOTIDE SEQUENCE</scope>
    <source>
        <strain evidence="7">CGMCC 1.15454</strain>
    </source>
</reference>
<dbReference type="InterPro" id="IPR051598">
    <property type="entry name" value="TSUP/Inactive_protease-like"/>
</dbReference>
<comment type="subcellular location">
    <subcellularLocation>
        <location evidence="6">Cell membrane</location>
        <topology evidence="6">Multi-pass membrane protein</topology>
    </subcellularLocation>
    <subcellularLocation>
        <location evidence="1">Membrane</location>
        <topology evidence="1">Multi-pass membrane protein</topology>
    </subcellularLocation>
</comment>
<feature type="transmembrane region" description="Helical" evidence="6">
    <location>
        <begin position="7"/>
        <end position="32"/>
    </location>
</feature>
<name>A0A9W5TX23_9BACI</name>
<dbReference type="Proteomes" id="UP000621492">
    <property type="component" value="Unassembled WGS sequence"/>
</dbReference>
<evidence type="ECO:0000256" key="2">
    <source>
        <dbReference type="ARBA" id="ARBA00009142"/>
    </source>
</evidence>
<accession>A0A9W5TX23</accession>
<comment type="caution">
    <text evidence="7">The sequence shown here is derived from an EMBL/GenBank/DDBJ whole genome shotgun (WGS) entry which is preliminary data.</text>
</comment>
<sequence>MEYSMMFIVTIFLIGFIGSFISGMVGIGGAIINYPMLLYIPVVLGFASFSAYEVSGITAIQVLFATVGGVVAYRNGGYLNKTIIGYMGISILIGSFAGGFVSSHMSEAGINIIYGILALIAVIMMFLPKRESDETTFDSVKFNRWLAAAIALLVGIGAGIVGAGGAFLLVPVMLTVLHIPTRVTIASSLAITFISSIGATASKMMTGQILFIPAIIMIIASLLGSPLGANIGKKVNTKHLQWILAVLILGTAIKIWVDIFI</sequence>
<protein>
    <recommendedName>
        <fullName evidence="6">Probable membrane transporter protein</fullName>
    </recommendedName>
</protein>
<feature type="transmembrane region" description="Helical" evidence="6">
    <location>
        <begin position="148"/>
        <end position="177"/>
    </location>
</feature>
<keyword evidence="3 6" id="KW-0812">Transmembrane</keyword>
<evidence type="ECO:0000256" key="3">
    <source>
        <dbReference type="ARBA" id="ARBA00022692"/>
    </source>
</evidence>
<dbReference type="EMBL" id="BMJD01000010">
    <property type="protein sequence ID" value="GGB40102.1"/>
    <property type="molecule type" value="Genomic_DNA"/>
</dbReference>
<dbReference type="AlphaFoldDB" id="A0A9W5TX23"/>
<keyword evidence="4 6" id="KW-1133">Transmembrane helix</keyword>
<evidence type="ECO:0000256" key="5">
    <source>
        <dbReference type="ARBA" id="ARBA00023136"/>
    </source>
</evidence>
<feature type="transmembrane region" description="Helical" evidence="6">
    <location>
        <begin position="209"/>
        <end position="227"/>
    </location>
</feature>
<feature type="transmembrane region" description="Helical" evidence="6">
    <location>
        <begin position="239"/>
        <end position="257"/>
    </location>
</feature>
<evidence type="ECO:0000313" key="8">
    <source>
        <dbReference type="Proteomes" id="UP000621492"/>
    </source>
</evidence>
<dbReference type="PANTHER" id="PTHR43701:SF13">
    <property type="entry name" value="MEMBRANE TRANSPORTER PROTEIN YRKJ-RELATED"/>
    <property type="match status" value="1"/>
</dbReference>
<dbReference type="PANTHER" id="PTHR43701">
    <property type="entry name" value="MEMBRANE TRANSPORTER PROTEIN MJ0441-RELATED"/>
    <property type="match status" value="1"/>
</dbReference>
<organism evidence="7 8">
    <name type="scientific">Lentibacillus populi</name>
    <dbReference type="NCBI Taxonomy" id="1827502"/>
    <lineage>
        <taxon>Bacteria</taxon>
        <taxon>Bacillati</taxon>
        <taxon>Bacillota</taxon>
        <taxon>Bacilli</taxon>
        <taxon>Bacillales</taxon>
        <taxon>Bacillaceae</taxon>
        <taxon>Lentibacillus</taxon>
    </lineage>
</organism>
<gene>
    <name evidence="7" type="primary">yrkJ</name>
    <name evidence="7" type="ORF">GCM10011409_17020</name>
</gene>
<evidence type="ECO:0000256" key="6">
    <source>
        <dbReference type="RuleBase" id="RU363041"/>
    </source>
</evidence>
<reference evidence="7" key="1">
    <citation type="journal article" date="2014" name="Int. J. Syst. Evol. Microbiol.">
        <title>Complete genome sequence of Corynebacterium casei LMG S-19264T (=DSM 44701T), isolated from a smear-ripened cheese.</title>
        <authorList>
            <consortium name="US DOE Joint Genome Institute (JGI-PGF)"/>
            <person name="Walter F."/>
            <person name="Albersmeier A."/>
            <person name="Kalinowski J."/>
            <person name="Ruckert C."/>
        </authorList>
    </citation>
    <scope>NUCLEOTIDE SEQUENCE</scope>
    <source>
        <strain evidence="7">CGMCC 1.15454</strain>
    </source>
</reference>
<feature type="transmembrane region" description="Helical" evidence="6">
    <location>
        <begin position="108"/>
        <end position="127"/>
    </location>
</feature>
<feature type="transmembrane region" description="Helical" evidence="6">
    <location>
        <begin position="38"/>
        <end position="71"/>
    </location>
</feature>
<feature type="transmembrane region" description="Helical" evidence="6">
    <location>
        <begin position="83"/>
        <end position="102"/>
    </location>
</feature>
<dbReference type="GO" id="GO:0005886">
    <property type="term" value="C:plasma membrane"/>
    <property type="evidence" value="ECO:0007669"/>
    <property type="project" value="UniProtKB-SubCell"/>
</dbReference>
<keyword evidence="8" id="KW-1185">Reference proteome</keyword>
<dbReference type="Pfam" id="PF01925">
    <property type="entry name" value="TauE"/>
    <property type="match status" value="1"/>
</dbReference>
<comment type="similarity">
    <text evidence="2 6">Belongs to the 4-toluene sulfonate uptake permease (TSUP) (TC 2.A.102) family.</text>
</comment>
<evidence type="ECO:0000256" key="4">
    <source>
        <dbReference type="ARBA" id="ARBA00022989"/>
    </source>
</evidence>
<dbReference type="InterPro" id="IPR002781">
    <property type="entry name" value="TM_pro_TauE-like"/>
</dbReference>
<evidence type="ECO:0000256" key="1">
    <source>
        <dbReference type="ARBA" id="ARBA00004141"/>
    </source>
</evidence>